<sequence length="110" mass="12032">CAKEGEVYIQRTMEKCAPFLKDSALPQHTIEDFGTYLAEQSTFIACATGRHYLEGHPPRAVASPAGQYSFSWWDDIARRAARTVGGRAPWNGTTGVSPAMPCSPGHEYKA</sequence>
<name>X0UGB6_9ZZZZ</name>
<feature type="non-terminal residue" evidence="2">
    <location>
        <position position="1"/>
    </location>
</feature>
<dbReference type="AlphaFoldDB" id="X0UGB6"/>
<dbReference type="EMBL" id="BARS01021526">
    <property type="protein sequence ID" value="GAG04620.1"/>
    <property type="molecule type" value="Genomic_DNA"/>
</dbReference>
<proteinExistence type="predicted"/>
<reference evidence="2" key="1">
    <citation type="journal article" date="2014" name="Front. Microbiol.">
        <title>High frequency of phylogenetically diverse reductive dehalogenase-homologous genes in deep subseafloor sedimentary metagenomes.</title>
        <authorList>
            <person name="Kawai M."/>
            <person name="Futagami T."/>
            <person name="Toyoda A."/>
            <person name="Takaki Y."/>
            <person name="Nishi S."/>
            <person name="Hori S."/>
            <person name="Arai W."/>
            <person name="Tsubouchi T."/>
            <person name="Morono Y."/>
            <person name="Uchiyama I."/>
            <person name="Ito T."/>
            <person name="Fujiyama A."/>
            <person name="Inagaki F."/>
            <person name="Takami H."/>
        </authorList>
    </citation>
    <scope>NUCLEOTIDE SEQUENCE</scope>
    <source>
        <strain evidence="2">Expedition CK06-06</strain>
    </source>
</reference>
<evidence type="ECO:0000256" key="1">
    <source>
        <dbReference type="SAM" id="MobiDB-lite"/>
    </source>
</evidence>
<evidence type="ECO:0000313" key="2">
    <source>
        <dbReference type="EMBL" id="GAG04620.1"/>
    </source>
</evidence>
<protein>
    <submittedName>
        <fullName evidence="2">Uncharacterized protein</fullName>
    </submittedName>
</protein>
<comment type="caution">
    <text evidence="2">The sequence shown here is derived from an EMBL/GenBank/DDBJ whole genome shotgun (WGS) entry which is preliminary data.</text>
</comment>
<accession>X0UGB6</accession>
<feature type="region of interest" description="Disordered" evidence="1">
    <location>
        <begin position="85"/>
        <end position="110"/>
    </location>
</feature>
<gene>
    <name evidence="2" type="ORF">S01H1_34561</name>
</gene>
<organism evidence="2">
    <name type="scientific">marine sediment metagenome</name>
    <dbReference type="NCBI Taxonomy" id="412755"/>
    <lineage>
        <taxon>unclassified sequences</taxon>
        <taxon>metagenomes</taxon>
        <taxon>ecological metagenomes</taxon>
    </lineage>
</organism>